<accession>A0A017HED6</accession>
<keyword evidence="3" id="KW-1185">Reference proteome</keyword>
<dbReference type="OrthoDB" id="8450419at2"/>
<dbReference type="STRING" id="1122180.Lokhon_01529"/>
<dbReference type="HOGENOM" id="CLU_140297_0_0_5"/>
<dbReference type="PROSITE" id="PS51186">
    <property type="entry name" value="GNAT"/>
    <property type="match status" value="1"/>
</dbReference>
<keyword evidence="2" id="KW-0808">Transferase</keyword>
<organism evidence="2 3">
    <name type="scientific">Limimaricola hongkongensis DSM 17492</name>
    <dbReference type="NCBI Taxonomy" id="1122180"/>
    <lineage>
        <taxon>Bacteria</taxon>
        <taxon>Pseudomonadati</taxon>
        <taxon>Pseudomonadota</taxon>
        <taxon>Alphaproteobacteria</taxon>
        <taxon>Rhodobacterales</taxon>
        <taxon>Paracoccaceae</taxon>
        <taxon>Limimaricola</taxon>
    </lineage>
</organism>
<dbReference type="Gene3D" id="3.40.630.30">
    <property type="match status" value="1"/>
</dbReference>
<evidence type="ECO:0000313" key="3">
    <source>
        <dbReference type="Proteomes" id="UP000025047"/>
    </source>
</evidence>
<comment type="caution">
    <text evidence="2">The sequence shown here is derived from an EMBL/GenBank/DDBJ whole genome shotgun (WGS) entry which is preliminary data.</text>
</comment>
<gene>
    <name evidence="2" type="ORF">Lokhon_01529</name>
</gene>
<dbReference type="SUPFAM" id="SSF55729">
    <property type="entry name" value="Acyl-CoA N-acyltransferases (Nat)"/>
    <property type="match status" value="1"/>
</dbReference>
<dbReference type="CDD" id="cd04301">
    <property type="entry name" value="NAT_SF"/>
    <property type="match status" value="1"/>
</dbReference>
<feature type="domain" description="N-acetyltransferase" evidence="1">
    <location>
        <begin position="3"/>
        <end position="159"/>
    </location>
</feature>
<dbReference type="RefSeq" id="WP_017929008.1">
    <property type="nucleotide sequence ID" value="NZ_KB822999.1"/>
</dbReference>
<evidence type="ECO:0000313" key="2">
    <source>
        <dbReference type="EMBL" id="EYD72726.1"/>
    </source>
</evidence>
<dbReference type="AlphaFoldDB" id="A0A017HED6"/>
<dbReference type="InterPro" id="IPR016181">
    <property type="entry name" value="Acyl_CoA_acyltransferase"/>
</dbReference>
<name>A0A017HED6_9RHOB</name>
<dbReference type="eggNOG" id="COG0456">
    <property type="taxonomic scope" value="Bacteria"/>
</dbReference>
<dbReference type="Pfam" id="PF00583">
    <property type="entry name" value="Acetyltransf_1"/>
    <property type="match status" value="1"/>
</dbReference>
<dbReference type="InterPro" id="IPR000182">
    <property type="entry name" value="GNAT_dom"/>
</dbReference>
<evidence type="ECO:0000259" key="1">
    <source>
        <dbReference type="PROSITE" id="PS51186"/>
    </source>
</evidence>
<dbReference type="EMBL" id="APGJ01000004">
    <property type="protein sequence ID" value="EYD72726.1"/>
    <property type="molecule type" value="Genomic_DNA"/>
</dbReference>
<sequence length="159" mass="17016">MTMTIRQVPAHEAMRLLPLLRQGQAFHAAALPDVFRTDQGDAELGAYLEEWLAGDGVVALAALSEAGAVIGCAVFEIEEVAERPLLRARRNGLLKHIVVDADHRGAGIGTRLVAEVKARLRADGIGRVRAHHYGFNAASAAMLRRAGLVPHVVTVEGDT</sequence>
<dbReference type="Proteomes" id="UP000025047">
    <property type="component" value="Unassembled WGS sequence"/>
</dbReference>
<dbReference type="PATRIC" id="fig|1122180.6.peg.1508"/>
<reference evidence="2 3" key="1">
    <citation type="submission" date="2013-03" db="EMBL/GenBank/DDBJ databases">
        <authorList>
            <person name="Fiebig A."/>
            <person name="Goeker M."/>
            <person name="Klenk H.-P.P."/>
        </authorList>
    </citation>
    <scope>NUCLEOTIDE SEQUENCE [LARGE SCALE GENOMIC DNA]</scope>
    <source>
        <strain evidence="2 3">DSM 17492</strain>
    </source>
</reference>
<dbReference type="GO" id="GO:0016747">
    <property type="term" value="F:acyltransferase activity, transferring groups other than amino-acyl groups"/>
    <property type="evidence" value="ECO:0007669"/>
    <property type="project" value="InterPro"/>
</dbReference>
<protein>
    <submittedName>
        <fullName evidence="2">GCN5-related N-acetyltransferase</fullName>
    </submittedName>
</protein>
<proteinExistence type="predicted"/>